<proteinExistence type="predicted"/>
<evidence type="ECO:0000313" key="1">
    <source>
        <dbReference type="EMBL" id="AOW98451.1"/>
    </source>
</evidence>
<accession>A0A1D8TLC3</accession>
<dbReference type="AlphaFoldDB" id="A0A1D8TLC3"/>
<reference evidence="2" key="1">
    <citation type="submission" date="2016-10" db="EMBL/GenBank/DDBJ databases">
        <title>Comparative genomics uncovers the prolific and rare metabolic potential of the cyanobacterial genus Moorea.</title>
        <authorList>
            <person name="Leao T."/>
            <person name="Castelao G."/>
            <person name="Korobeynikov A."/>
            <person name="Monroe E.A."/>
            <person name="Podell S."/>
            <person name="Glukhov E."/>
            <person name="Allen E."/>
            <person name="Gerwick W.H."/>
            <person name="Gerwick L."/>
        </authorList>
    </citation>
    <scope>NUCLEOTIDE SEQUENCE [LARGE SCALE GENOMIC DNA]</scope>
    <source>
        <strain evidence="2">PAL-8-15-08-1</strain>
    </source>
</reference>
<organism evidence="1 2">
    <name type="scientific">Moorena producens PAL-8-15-08-1</name>
    <dbReference type="NCBI Taxonomy" id="1458985"/>
    <lineage>
        <taxon>Bacteria</taxon>
        <taxon>Bacillati</taxon>
        <taxon>Cyanobacteriota</taxon>
        <taxon>Cyanophyceae</taxon>
        <taxon>Coleofasciculales</taxon>
        <taxon>Coleofasciculaceae</taxon>
        <taxon>Moorena</taxon>
    </lineage>
</organism>
<dbReference type="RefSeq" id="WP_070390958.1">
    <property type="nucleotide sequence ID" value="NZ_CP017599.1"/>
</dbReference>
<gene>
    <name evidence="1" type="ORF">BJP34_02425</name>
</gene>
<evidence type="ECO:0000313" key="2">
    <source>
        <dbReference type="Proteomes" id="UP000177870"/>
    </source>
</evidence>
<dbReference type="KEGG" id="mpro:BJP34_02425"/>
<name>A0A1D8TLC3_9CYAN</name>
<sequence length="79" mass="8982">MESIFAADGGLTTQVNGILVARANKKRIWSIPTLVAQVYFSLRLYLIIVPDGEKPANSIRGKYVKIKLFLKKRNRLLHQ</sequence>
<dbReference type="Proteomes" id="UP000177870">
    <property type="component" value="Chromosome"/>
</dbReference>
<protein>
    <submittedName>
        <fullName evidence="1">Uncharacterized protein</fullName>
    </submittedName>
</protein>
<dbReference type="EMBL" id="CP017599">
    <property type="protein sequence ID" value="AOW98451.1"/>
    <property type="molecule type" value="Genomic_DNA"/>
</dbReference>
<dbReference type="OrthoDB" id="9949265at2"/>